<evidence type="ECO:0000256" key="4">
    <source>
        <dbReference type="ARBA" id="ARBA00022722"/>
    </source>
</evidence>
<evidence type="ECO:0000256" key="6">
    <source>
        <dbReference type="ARBA" id="ARBA00022801"/>
    </source>
</evidence>
<dbReference type="AlphaFoldDB" id="A0A8K0D4K9"/>
<dbReference type="Pfam" id="PF13359">
    <property type="entry name" value="DDE_Tnp_4"/>
    <property type="match status" value="1"/>
</dbReference>
<keyword evidence="5" id="KW-0479">Metal-binding</keyword>
<gene>
    <name evidence="9" type="ORF">ILUMI_09264</name>
</gene>
<dbReference type="InterPro" id="IPR027806">
    <property type="entry name" value="HARBI1_dom"/>
</dbReference>
<protein>
    <recommendedName>
        <fullName evidence="8">DDE Tnp4 domain-containing protein</fullName>
    </recommendedName>
</protein>
<proteinExistence type="inferred from homology"/>
<reference evidence="9" key="1">
    <citation type="submission" date="2019-08" db="EMBL/GenBank/DDBJ databases">
        <title>The genome of the North American firefly Photinus pyralis.</title>
        <authorList>
            <consortium name="Photinus pyralis genome working group"/>
            <person name="Fallon T.R."/>
            <person name="Sander Lower S.E."/>
            <person name="Weng J.-K."/>
        </authorList>
    </citation>
    <scope>NUCLEOTIDE SEQUENCE</scope>
    <source>
        <strain evidence="9">TRF0915ILg1</strain>
        <tissue evidence="9">Whole body</tissue>
    </source>
</reference>
<evidence type="ECO:0000313" key="10">
    <source>
        <dbReference type="Proteomes" id="UP000801492"/>
    </source>
</evidence>
<comment type="subcellular location">
    <subcellularLocation>
        <location evidence="2">Nucleus</location>
    </subcellularLocation>
</comment>
<evidence type="ECO:0000259" key="8">
    <source>
        <dbReference type="Pfam" id="PF13359"/>
    </source>
</evidence>
<evidence type="ECO:0000256" key="7">
    <source>
        <dbReference type="ARBA" id="ARBA00023242"/>
    </source>
</evidence>
<comment type="cofactor">
    <cofactor evidence="1">
        <name>a divalent metal cation</name>
        <dbReference type="ChEBI" id="CHEBI:60240"/>
    </cofactor>
</comment>
<keyword evidence="4" id="KW-0540">Nuclease</keyword>
<accession>A0A8K0D4K9</accession>
<evidence type="ECO:0000313" key="9">
    <source>
        <dbReference type="EMBL" id="KAF2896912.1"/>
    </source>
</evidence>
<keyword evidence="7" id="KW-0539">Nucleus</keyword>
<evidence type="ECO:0000256" key="5">
    <source>
        <dbReference type="ARBA" id="ARBA00022723"/>
    </source>
</evidence>
<name>A0A8K0D4K9_IGNLU</name>
<dbReference type="PANTHER" id="PTHR22930:SF289">
    <property type="entry name" value="DDE TNP4 DOMAIN-CONTAINING PROTEIN-RELATED"/>
    <property type="match status" value="1"/>
</dbReference>
<dbReference type="PANTHER" id="PTHR22930">
    <property type="match status" value="1"/>
</dbReference>
<dbReference type="GO" id="GO:0016787">
    <property type="term" value="F:hydrolase activity"/>
    <property type="evidence" value="ECO:0007669"/>
    <property type="project" value="UniProtKB-KW"/>
</dbReference>
<evidence type="ECO:0000256" key="3">
    <source>
        <dbReference type="ARBA" id="ARBA00006958"/>
    </source>
</evidence>
<keyword evidence="6" id="KW-0378">Hydrolase</keyword>
<keyword evidence="10" id="KW-1185">Reference proteome</keyword>
<dbReference type="GO" id="GO:0004518">
    <property type="term" value="F:nuclease activity"/>
    <property type="evidence" value="ECO:0007669"/>
    <property type="project" value="UniProtKB-KW"/>
</dbReference>
<dbReference type="OrthoDB" id="6767039at2759"/>
<organism evidence="9 10">
    <name type="scientific">Ignelater luminosus</name>
    <name type="common">Cucubano</name>
    <name type="synonym">Pyrophorus luminosus</name>
    <dbReference type="NCBI Taxonomy" id="2038154"/>
    <lineage>
        <taxon>Eukaryota</taxon>
        <taxon>Metazoa</taxon>
        <taxon>Ecdysozoa</taxon>
        <taxon>Arthropoda</taxon>
        <taxon>Hexapoda</taxon>
        <taxon>Insecta</taxon>
        <taxon>Pterygota</taxon>
        <taxon>Neoptera</taxon>
        <taxon>Endopterygota</taxon>
        <taxon>Coleoptera</taxon>
        <taxon>Polyphaga</taxon>
        <taxon>Elateriformia</taxon>
        <taxon>Elateroidea</taxon>
        <taxon>Elateridae</taxon>
        <taxon>Agrypninae</taxon>
        <taxon>Pyrophorini</taxon>
        <taxon>Ignelater</taxon>
    </lineage>
</organism>
<comment type="caution">
    <text evidence="9">The sequence shown here is derived from an EMBL/GenBank/DDBJ whole genome shotgun (WGS) entry which is preliminary data.</text>
</comment>
<sequence>MDGNFVFLLFENEFGANANRLTRELARDLCNRLGPFLQTERSTAILPTIKILSALFFYAYGSYQKSVGTSHLFGLSQASVSRYINLVSNAIYTHLLNTWVKFPTTNQAKQHNKLWFYERFEFAGVIGVIDCTHIGIVAPSAEDKEFPGRPFINRKGYPSINCQVILHDAAIWSTSAIYQHLIQQYQHGERSSRLLGDSGYPLQPWLFTPAANTPRGNYNRRLASARITIERCIGIWKMKFHCLLHHRILHYDPVEEEPLEENEEILVNISVVENEFFNERRAIRDNFTANNFN</sequence>
<dbReference type="GO" id="GO:0005634">
    <property type="term" value="C:nucleus"/>
    <property type="evidence" value="ECO:0007669"/>
    <property type="project" value="UniProtKB-SubCell"/>
</dbReference>
<dbReference type="GO" id="GO:0046872">
    <property type="term" value="F:metal ion binding"/>
    <property type="evidence" value="ECO:0007669"/>
    <property type="project" value="UniProtKB-KW"/>
</dbReference>
<dbReference type="Proteomes" id="UP000801492">
    <property type="component" value="Unassembled WGS sequence"/>
</dbReference>
<feature type="domain" description="DDE Tnp4" evidence="8">
    <location>
        <begin position="167"/>
        <end position="251"/>
    </location>
</feature>
<evidence type="ECO:0000256" key="2">
    <source>
        <dbReference type="ARBA" id="ARBA00004123"/>
    </source>
</evidence>
<dbReference type="InterPro" id="IPR045249">
    <property type="entry name" value="HARBI1-like"/>
</dbReference>
<dbReference type="EMBL" id="VTPC01004656">
    <property type="protein sequence ID" value="KAF2896912.1"/>
    <property type="molecule type" value="Genomic_DNA"/>
</dbReference>
<evidence type="ECO:0000256" key="1">
    <source>
        <dbReference type="ARBA" id="ARBA00001968"/>
    </source>
</evidence>
<comment type="similarity">
    <text evidence="3">Belongs to the HARBI1 family.</text>
</comment>